<dbReference type="InterPro" id="IPR045851">
    <property type="entry name" value="AMP-bd_C_sf"/>
</dbReference>
<dbReference type="EMBL" id="SOCP01000008">
    <property type="protein sequence ID" value="TDV48683.1"/>
    <property type="molecule type" value="Genomic_DNA"/>
</dbReference>
<evidence type="ECO:0000259" key="2">
    <source>
        <dbReference type="Pfam" id="PF13193"/>
    </source>
</evidence>
<comment type="caution">
    <text evidence="3">The sequence shown here is derived from an EMBL/GenBank/DDBJ whole genome shotgun (WGS) entry which is preliminary data.</text>
</comment>
<dbReference type="OrthoDB" id="2472181at2"/>
<dbReference type="PANTHER" id="PTHR45527">
    <property type="entry name" value="NONRIBOSOMAL PEPTIDE SYNTHETASE"/>
    <property type="match status" value="1"/>
</dbReference>
<evidence type="ECO:0000313" key="4">
    <source>
        <dbReference type="Proteomes" id="UP000294927"/>
    </source>
</evidence>
<feature type="domain" description="AMP-binding enzyme C-terminal" evidence="2">
    <location>
        <begin position="485"/>
        <end position="551"/>
    </location>
</feature>
<dbReference type="GO" id="GO:0043041">
    <property type="term" value="P:amino acid activation for nonribosomal peptide biosynthetic process"/>
    <property type="evidence" value="ECO:0007669"/>
    <property type="project" value="TreeGrafter"/>
</dbReference>
<dbReference type="InterPro" id="IPR000873">
    <property type="entry name" value="AMP-dep_synth/lig_dom"/>
</dbReference>
<dbReference type="GO" id="GO:0005737">
    <property type="term" value="C:cytoplasm"/>
    <property type="evidence" value="ECO:0007669"/>
    <property type="project" value="TreeGrafter"/>
</dbReference>
<dbReference type="Proteomes" id="UP000294927">
    <property type="component" value="Unassembled WGS sequence"/>
</dbReference>
<name>A0A4R7VH72_9PSEU</name>
<dbReference type="AlphaFoldDB" id="A0A4R7VH72"/>
<dbReference type="Pfam" id="PF00501">
    <property type="entry name" value="AMP-binding"/>
    <property type="match status" value="1"/>
</dbReference>
<sequence>MTGALRLPLPRRLAGACLAHGDQEILSTAFAHAVTACVDGTRPSFTIVERAAPDRVTVALADADAAALWAVWTVFVERLRELVGEVAVPTPGGDCVTHAIRRLAEERGSAVAIEDDRESFTYARLAELARAASGLDGVVGIVGTASARFFAAAAAVMGANCAYLPLDARQPADRLLRMVRQASCRVVIDVGDGMPDLPGPRVVPWADLVHGRVGGSGESAVETPAYVMFTSGSTGVPRGAVVGRSSLWSLCRWVARTVGLTHGTVVSQVASVSFDASALEVWPALAAGARVCVAPHDARLDPFELVEWLADRQVEYCFSPTPMAELVMRAPWPPTAALRALGTGGDRLHAVPSELPFRVLNQYGPTECTIVATAGWVEPGGDELPPIGLPLPFNHHLVVSESGSPLPPGTEGELWIGGTGVGLGYVGDLHATRERFVPNPHSDAGETVYRTGDIVRERADGRLEFVGRRDRQVKISGARVELGDVEATVRAVPGVVTAVADPGERRLVVFVVAEPDTGGGLVEAVRAALPTFLRYSRIVVVDTIPLNHNGKTDLATLRTRVDLATDHTP</sequence>
<dbReference type="PROSITE" id="PS00455">
    <property type="entry name" value="AMP_BINDING"/>
    <property type="match status" value="1"/>
</dbReference>
<proteinExistence type="predicted"/>
<dbReference type="GO" id="GO:0031177">
    <property type="term" value="F:phosphopantetheine binding"/>
    <property type="evidence" value="ECO:0007669"/>
    <property type="project" value="TreeGrafter"/>
</dbReference>
<dbReference type="Gene3D" id="3.40.50.12780">
    <property type="entry name" value="N-terminal domain of ligase-like"/>
    <property type="match status" value="1"/>
</dbReference>
<dbReference type="SUPFAM" id="SSF56801">
    <property type="entry name" value="Acetyl-CoA synthetase-like"/>
    <property type="match status" value="1"/>
</dbReference>
<gene>
    <name evidence="3" type="ORF">CLV71_10843</name>
</gene>
<organism evidence="3 4">
    <name type="scientific">Actinophytocola oryzae</name>
    <dbReference type="NCBI Taxonomy" id="502181"/>
    <lineage>
        <taxon>Bacteria</taxon>
        <taxon>Bacillati</taxon>
        <taxon>Actinomycetota</taxon>
        <taxon>Actinomycetes</taxon>
        <taxon>Pseudonocardiales</taxon>
        <taxon>Pseudonocardiaceae</taxon>
    </lineage>
</organism>
<protein>
    <submittedName>
        <fullName evidence="3">Amino acid adenylation domain-containing protein</fullName>
    </submittedName>
</protein>
<reference evidence="3 4" key="1">
    <citation type="submission" date="2019-03" db="EMBL/GenBank/DDBJ databases">
        <title>Genomic Encyclopedia of Archaeal and Bacterial Type Strains, Phase II (KMG-II): from individual species to whole genera.</title>
        <authorList>
            <person name="Goeker M."/>
        </authorList>
    </citation>
    <scope>NUCLEOTIDE SEQUENCE [LARGE SCALE GENOMIC DNA]</scope>
    <source>
        <strain evidence="3 4">DSM 45499</strain>
    </source>
</reference>
<evidence type="ECO:0000259" key="1">
    <source>
        <dbReference type="Pfam" id="PF00501"/>
    </source>
</evidence>
<accession>A0A4R7VH72</accession>
<dbReference type="Pfam" id="PF13193">
    <property type="entry name" value="AMP-binding_C"/>
    <property type="match status" value="1"/>
</dbReference>
<evidence type="ECO:0000313" key="3">
    <source>
        <dbReference type="EMBL" id="TDV48683.1"/>
    </source>
</evidence>
<dbReference type="RefSeq" id="WP_133904739.1">
    <property type="nucleotide sequence ID" value="NZ_SOCP01000008.1"/>
</dbReference>
<feature type="domain" description="AMP-dependent synthetase/ligase" evidence="1">
    <location>
        <begin position="102"/>
        <end position="425"/>
    </location>
</feature>
<dbReference type="GO" id="GO:0044550">
    <property type="term" value="P:secondary metabolite biosynthetic process"/>
    <property type="evidence" value="ECO:0007669"/>
    <property type="project" value="TreeGrafter"/>
</dbReference>
<dbReference type="InterPro" id="IPR042099">
    <property type="entry name" value="ANL_N_sf"/>
</dbReference>
<dbReference type="Gene3D" id="3.30.300.30">
    <property type="match status" value="1"/>
</dbReference>
<dbReference type="InterPro" id="IPR025110">
    <property type="entry name" value="AMP-bd_C"/>
</dbReference>
<dbReference type="InterPro" id="IPR020845">
    <property type="entry name" value="AMP-binding_CS"/>
</dbReference>
<keyword evidence="4" id="KW-1185">Reference proteome</keyword>
<dbReference type="PANTHER" id="PTHR45527:SF1">
    <property type="entry name" value="FATTY ACID SYNTHASE"/>
    <property type="match status" value="1"/>
</dbReference>